<evidence type="ECO:0000256" key="1">
    <source>
        <dbReference type="SAM" id="MobiDB-lite"/>
    </source>
</evidence>
<protein>
    <recommendedName>
        <fullName evidence="2">HNH nuclease domain-containing protein</fullName>
    </recommendedName>
</protein>
<dbReference type="Proteomes" id="UP000321328">
    <property type="component" value="Unassembled WGS sequence"/>
</dbReference>
<keyword evidence="4" id="KW-1185">Reference proteome</keyword>
<dbReference type="EMBL" id="BJVI01000026">
    <property type="protein sequence ID" value="GEL18820.1"/>
    <property type="molecule type" value="Genomic_DNA"/>
</dbReference>
<dbReference type="Gene3D" id="1.10.30.50">
    <property type="match status" value="1"/>
</dbReference>
<dbReference type="InterPro" id="IPR003615">
    <property type="entry name" value="HNH_nuc"/>
</dbReference>
<dbReference type="GO" id="GO:0008270">
    <property type="term" value="F:zinc ion binding"/>
    <property type="evidence" value="ECO:0007669"/>
    <property type="project" value="InterPro"/>
</dbReference>
<proteinExistence type="predicted"/>
<dbReference type="GO" id="GO:0003676">
    <property type="term" value="F:nucleic acid binding"/>
    <property type="evidence" value="ECO:0007669"/>
    <property type="project" value="InterPro"/>
</dbReference>
<dbReference type="AlphaFoldDB" id="A0A511D214"/>
<dbReference type="SMART" id="SM00507">
    <property type="entry name" value="HNHc"/>
    <property type="match status" value="1"/>
</dbReference>
<dbReference type="GO" id="GO:0004519">
    <property type="term" value="F:endonuclease activity"/>
    <property type="evidence" value="ECO:0007669"/>
    <property type="project" value="InterPro"/>
</dbReference>
<accession>A0A511D214</accession>
<gene>
    <name evidence="3" type="ORF">PA7_26570</name>
</gene>
<comment type="caution">
    <text evidence="3">The sequence shown here is derived from an EMBL/GenBank/DDBJ whole genome shotgun (WGS) entry which is preliminary data.</text>
</comment>
<dbReference type="STRING" id="1123024.GCA_000423625_01745"/>
<dbReference type="InterPro" id="IPR002711">
    <property type="entry name" value="HNH"/>
</dbReference>
<sequence>MNGAGQPLDVGRLTRTIPDGLRRAVAARDGGCAFPGFGSTPSWCECHHILPWEHGGPTERDNLVMLCRVHHRMMHSSGWMVRIRDGLPEFIPPKWIDPEQTPRRGPRPHLIT</sequence>
<evidence type="ECO:0000313" key="3">
    <source>
        <dbReference type="EMBL" id="GEL18820.1"/>
    </source>
</evidence>
<dbReference type="CDD" id="cd00085">
    <property type="entry name" value="HNHc"/>
    <property type="match status" value="1"/>
</dbReference>
<evidence type="ECO:0000259" key="2">
    <source>
        <dbReference type="SMART" id="SM00507"/>
    </source>
</evidence>
<evidence type="ECO:0000313" key="4">
    <source>
        <dbReference type="Proteomes" id="UP000321328"/>
    </source>
</evidence>
<organism evidence="3 4">
    <name type="scientific">Pseudonocardia asaccharolytica DSM 44247 = NBRC 16224</name>
    <dbReference type="NCBI Taxonomy" id="1123024"/>
    <lineage>
        <taxon>Bacteria</taxon>
        <taxon>Bacillati</taxon>
        <taxon>Actinomycetota</taxon>
        <taxon>Actinomycetes</taxon>
        <taxon>Pseudonocardiales</taxon>
        <taxon>Pseudonocardiaceae</taxon>
        <taxon>Pseudonocardia</taxon>
    </lineage>
</organism>
<feature type="region of interest" description="Disordered" evidence="1">
    <location>
        <begin position="92"/>
        <end position="112"/>
    </location>
</feature>
<reference evidence="3 4" key="1">
    <citation type="submission" date="2019-07" db="EMBL/GenBank/DDBJ databases">
        <title>Whole genome shotgun sequence of Pseudonocardia asaccharolytica NBRC 16224.</title>
        <authorList>
            <person name="Hosoyama A."/>
            <person name="Uohara A."/>
            <person name="Ohji S."/>
            <person name="Ichikawa N."/>
        </authorList>
    </citation>
    <scope>NUCLEOTIDE SEQUENCE [LARGE SCALE GENOMIC DNA]</scope>
    <source>
        <strain evidence="3 4">NBRC 16224</strain>
    </source>
</reference>
<dbReference type="Pfam" id="PF01844">
    <property type="entry name" value="HNH"/>
    <property type="match status" value="1"/>
</dbReference>
<feature type="domain" description="HNH nuclease" evidence="2">
    <location>
        <begin position="20"/>
        <end position="72"/>
    </location>
</feature>
<name>A0A511D214_9PSEU</name>